<evidence type="ECO:0000256" key="2">
    <source>
        <dbReference type="ARBA" id="ARBA00022475"/>
    </source>
</evidence>
<evidence type="ECO:0000256" key="5">
    <source>
        <dbReference type="ARBA" id="ARBA00023136"/>
    </source>
</evidence>
<evidence type="ECO:0000256" key="6">
    <source>
        <dbReference type="SAM" id="Phobius"/>
    </source>
</evidence>
<feature type="transmembrane region" description="Helical" evidence="6">
    <location>
        <begin position="208"/>
        <end position="231"/>
    </location>
</feature>
<dbReference type="PANTHER" id="PTHR23513">
    <property type="entry name" value="INTEGRAL MEMBRANE EFFLUX PROTEIN-RELATED"/>
    <property type="match status" value="1"/>
</dbReference>
<dbReference type="RefSeq" id="WP_034641516.1">
    <property type="nucleotide sequence ID" value="NZ_CBCSJC010000013.1"/>
</dbReference>
<evidence type="ECO:0000256" key="4">
    <source>
        <dbReference type="ARBA" id="ARBA00022989"/>
    </source>
</evidence>
<keyword evidence="3 6" id="KW-0812">Transmembrane</keyword>
<dbReference type="GO" id="GO:0005886">
    <property type="term" value="C:plasma membrane"/>
    <property type="evidence" value="ECO:0007669"/>
    <property type="project" value="UniProtKB-SubCell"/>
</dbReference>
<reference evidence="7 8" key="1">
    <citation type="submission" date="2014-06" db="EMBL/GenBank/DDBJ databases">
        <title>Draft genome sequence of Bacillus manliponensis JCM 15802 (MCCC 1A00708).</title>
        <authorList>
            <person name="Lai Q."/>
            <person name="Liu Y."/>
            <person name="Shao Z."/>
        </authorList>
    </citation>
    <scope>NUCLEOTIDE SEQUENCE [LARGE SCALE GENOMIC DNA]</scope>
    <source>
        <strain evidence="7 8">JCM 15802</strain>
    </source>
</reference>
<organism evidence="7 8">
    <name type="scientific">Bacillus manliponensis</name>
    <dbReference type="NCBI Taxonomy" id="574376"/>
    <lineage>
        <taxon>Bacteria</taxon>
        <taxon>Bacillati</taxon>
        <taxon>Bacillota</taxon>
        <taxon>Bacilli</taxon>
        <taxon>Bacillales</taxon>
        <taxon>Bacillaceae</taxon>
        <taxon>Bacillus</taxon>
        <taxon>Bacillus cereus group</taxon>
    </lineage>
</organism>
<dbReference type="Pfam" id="PF07690">
    <property type="entry name" value="MFS_1"/>
    <property type="match status" value="1"/>
</dbReference>
<sequence length="402" mass="45142">MWENSNARNLFLGRLISSTGDSIYQIVVIWYVYELTHNVFYTGLASAVTFFPKALNFLFGPFIEFGNQKKILIRSQFIQCSLLFIVPIMILLGYENIWLVLFVIGVVSFVENIQGTAEISIVTKVIDKKYLGTYNSFVSSGQQMVEICMKGFFAFIIVYIGIGNIYLFSSFAFLLATFCFMKVTYMPKQSTLPKQFTWKIYKQDLKSGFIYFFTTNIAIVCFPFLLSNFISGMTLAILPAYADEKMSQNDYGILIMSMTVGNLLGSLLATKCMKYPLGKMMTILPFSSFILWISSVFISGKIVTLFIFGLAFVPFGIMSILFITYLQTSLDQKLISRVVTIIDSVLVSTMPIGSLLAGIFTPIIGVKAMMIIGSCGLLCISGFFVFNRQLKNMQSVTNEQTG</sequence>
<feature type="transmembrane region" description="Helical" evidence="6">
    <location>
        <begin position="39"/>
        <end position="59"/>
    </location>
</feature>
<gene>
    <name evidence="7" type="ORF">BAMA_06585</name>
</gene>
<dbReference type="InterPro" id="IPR011701">
    <property type="entry name" value="MFS"/>
</dbReference>
<dbReference type="CDD" id="cd06173">
    <property type="entry name" value="MFS_MefA_like"/>
    <property type="match status" value="1"/>
</dbReference>
<feature type="transmembrane region" description="Helical" evidence="6">
    <location>
        <begin position="338"/>
        <end position="360"/>
    </location>
</feature>
<evidence type="ECO:0000256" key="3">
    <source>
        <dbReference type="ARBA" id="ARBA00022692"/>
    </source>
</evidence>
<feature type="transmembrane region" description="Helical" evidence="6">
    <location>
        <begin position="281"/>
        <end position="299"/>
    </location>
</feature>
<keyword evidence="8" id="KW-1185">Reference proteome</keyword>
<dbReference type="GO" id="GO:0022857">
    <property type="term" value="F:transmembrane transporter activity"/>
    <property type="evidence" value="ECO:0007669"/>
    <property type="project" value="InterPro"/>
</dbReference>
<accession>A0A073JV88</accession>
<evidence type="ECO:0000256" key="1">
    <source>
        <dbReference type="ARBA" id="ARBA00004651"/>
    </source>
</evidence>
<dbReference type="SUPFAM" id="SSF103473">
    <property type="entry name" value="MFS general substrate transporter"/>
    <property type="match status" value="1"/>
</dbReference>
<dbReference type="STRING" id="574376.BAMA_06585"/>
<feature type="transmembrane region" description="Helical" evidence="6">
    <location>
        <begin position="12"/>
        <end position="33"/>
    </location>
</feature>
<comment type="subcellular location">
    <subcellularLocation>
        <location evidence="1">Cell membrane</location>
        <topology evidence="1">Multi-pass membrane protein</topology>
    </subcellularLocation>
</comment>
<dbReference type="Gene3D" id="1.20.1250.20">
    <property type="entry name" value="MFS general substrate transporter like domains"/>
    <property type="match status" value="1"/>
</dbReference>
<keyword evidence="5 6" id="KW-0472">Membrane</keyword>
<evidence type="ECO:0008006" key="9">
    <source>
        <dbReference type="Google" id="ProtNLM"/>
    </source>
</evidence>
<keyword evidence="2" id="KW-1003">Cell membrane</keyword>
<name>A0A073JV88_9BACI</name>
<comment type="caution">
    <text evidence="7">The sequence shown here is derived from an EMBL/GenBank/DDBJ whole genome shotgun (WGS) entry which is preliminary data.</text>
</comment>
<protein>
    <recommendedName>
        <fullName evidence="9">MFS transporter</fullName>
    </recommendedName>
</protein>
<dbReference type="Proteomes" id="UP000027822">
    <property type="component" value="Unassembled WGS sequence"/>
</dbReference>
<feature type="transmembrane region" description="Helical" evidence="6">
    <location>
        <begin position="251"/>
        <end position="269"/>
    </location>
</feature>
<evidence type="ECO:0000313" key="8">
    <source>
        <dbReference type="Proteomes" id="UP000027822"/>
    </source>
</evidence>
<feature type="transmembrane region" description="Helical" evidence="6">
    <location>
        <begin position="305"/>
        <end position="326"/>
    </location>
</feature>
<dbReference type="InterPro" id="IPR036259">
    <property type="entry name" value="MFS_trans_sf"/>
</dbReference>
<dbReference type="AlphaFoldDB" id="A0A073JV88"/>
<keyword evidence="4 6" id="KW-1133">Transmembrane helix</keyword>
<proteinExistence type="predicted"/>
<feature type="transmembrane region" description="Helical" evidence="6">
    <location>
        <begin position="366"/>
        <end position="386"/>
    </location>
</feature>
<dbReference type="eggNOG" id="COG2211">
    <property type="taxonomic scope" value="Bacteria"/>
</dbReference>
<dbReference type="EMBL" id="JOTN01000016">
    <property type="protein sequence ID" value="KEK18225.1"/>
    <property type="molecule type" value="Genomic_DNA"/>
</dbReference>
<dbReference type="OrthoDB" id="2287060at2"/>
<dbReference type="PANTHER" id="PTHR23513:SF6">
    <property type="entry name" value="MAJOR FACILITATOR SUPERFAMILY ASSOCIATED DOMAIN-CONTAINING PROTEIN"/>
    <property type="match status" value="1"/>
</dbReference>
<evidence type="ECO:0000313" key="7">
    <source>
        <dbReference type="EMBL" id="KEK18225.1"/>
    </source>
</evidence>